<dbReference type="InterPro" id="IPR019587">
    <property type="entry name" value="Polyketide_cyclase/dehydratase"/>
</dbReference>
<dbReference type="CDD" id="cd08865">
    <property type="entry name" value="SRPBCC_10"/>
    <property type="match status" value="1"/>
</dbReference>
<dbReference type="Proteomes" id="UP001236806">
    <property type="component" value="Unassembled WGS sequence"/>
</dbReference>
<evidence type="ECO:0008006" key="3">
    <source>
        <dbReference type="Google" id="ProtNLM"/>
    </source>
</evidence>
<accession>A0ABU0PIS6</accession>
<dbReference type="SUPFAM" id="SSF55961">
    <property type="entry name" value="Bet v1-like"/>
    <property type="match status" value="1"/>
</dbReference>
<dbReference type="Gene3D" id="3.30.530.20">
    <property type="match status" value="1"/>
</dbReference>
<name>A0ABU0PIS6_9MICC</name>
<gene>
    <name evidence="1" type="ORF">QFZ36_001422</name>
</gene>
<dbReference type="RefSeq" id="WP_306635050.1">
    <property type="nucleotide sequence ID" value="NZ_JAUSXB010000001.1"/>
</dbReference>
<keyword evidence="2" id="KW-1185">Reference proteome</keyword>
<reference evidence="1 2" key="1">
    <citation type="submission" date="2023-07" db="EMBL/GenBank/DDBJ databases">
        <title>Comparative genomics of wheat-associated soil bacteria to identify genetic determinants of phenazine resistance.</title>
        <authorList>
            <person name="Mouncey N."/>
        </authorList>
    </citation>
    <scope>NUCLEOTIDE SEQUENCE [LARGE SCALE GENOMIC DNA]</scope>
    <source>
        <strain evidence="1 2">W1I3</strain>
    </source>
</reference>
<dbReference type="EMBL" id="JAUSXB010000001">
    <property type="protein sequence ID" value="MDQ0673861.1"/>
    <property type="molecule type" value="Genomic_DNA"/>
</dbReference>
<organism evidence="1 2">
    <name type="scientific">Pseudarthrobacter siccitolerans</name>
    <dbReference type="NCBI Taxonomy" id="861266"/>
    <lineage>
        <taxon>Bacteria</taxon>
        <taxon>Bacillati</taxon>
        <taxon>Actinomycetota</taxon>
        <taxon>Actinomycetes</taxon>
        <taxon>Micrococcales</taxon>
        <taxon>Micrococcaceae</taxon>
        <taxon>Pseudarthrobacter</taxon>
    </lineage>
</organism>
<dbReference type="Pfam" id="PF10604">
    <property type="entry name" value="Polyketide_cyc2"/>
    <property type="match status" value="1"/>
</dbReference>
<dbReference type="InterPro" id="IPR023393">
    <property type="entry name" value="START-like_dom_sf"/>
</dbReference>
<comment type="caution">
    <text evidence="1">The sequence shown here is derived from an EMBL/GenBank/DDBJ whole genome shotgun (WGS) entry which is preliminary data.</text>
</comment>
<protein>
    <recommendedName>
        <fullName evidence="3">Polyketide cyclase / dehydrase and lipid transport family protein</fullName>
    </recommendedName>
</protein>
<evidence type="ECO:0000313" key="1">
    <source>
        <dbReference type="EMBL" id="MDQ0673861.1"/>
    </source>
</evidence>
<proteinExistence type="predicted"/>
<sequence length="164" mass="18295">MTPRLTPWRDIGAEEGDATVVNVQTQIHINRSRTEVADYAANPDNAPKWYVNIHKSQRLTTGPVGTGSKVAFTAKFLGREINYTYEFVEYVPGEKLVMRTAQGPFPMQTTYTWTDDDGGTRMSLGNTGNPAGFSRLAGLVMAPMIRRETRKDLQKLKTILEGRA</sequence>
<evidence type="ECO:0000313" key="2">
    <source>
        <dbReference type="Proteomes" id="UP001236806"/>
    </source>
</evidence>